<dbReference type="eggNOG" id="COG0735">
    <property type="taxonomic scope" value="Bacteria"/>
</dbReference>
<dbReference type="Pfam" id="PF08279">
    <property type="entry name" value="HTH_11"/>
    <property type="match status" value="1"/>
</dbReference>
<dbReference type="AlphaFoldDB" id="C8PL46"/>
<dbReference type="OrthoDB" id="8659436at2"/>
<dbReference type="RefSeq" id="WP_005873133.1">
    <property type="nucleotide sequence ID" value="NZ_ACYG01000031.1"/>
</dbReference>
<dbReference type="Proteomes" id="UP000005709">
    <property type="component" value="Unassembled WGS sequence"/>
</dbReference>
<feature type="domain" description="Helix-turn-helix type 11" evidence="1">
    <location>
        <begin position="20"/>
        <end position="67"/>
    </location>
</feature>
<name>C8PL46_9BACT</name>
<evidence type="ECO:0000259" key="1">
    <source>
        <dbReference type="Pfam" id="PF08279"/>
    </source>
</evidence>
<comment type="caution">
    <text evidence="2">The sequence shown here is derived from an EMBL/GenBank/DDBJ whole genome shotgun (WGS) entry which is preliminary data.</text>
</comment>
<organism evidence="2 3">
    <name type="scientific">Campylobacter gracilis RM3268</name>
    <dbReference type="NCBI Taxonomy" id="553220"/>
    <lineage>
        <taxon>Bacteria</taxon>
        <taxon>Pseudomonadati</taxon>
        <taxon>Campylobacterota</taxon>
        <taxon>Epsilonproteobacteria</taxon>
        <taxon>Campylobacterales</taxon>
        <taxon>Campylobacteraceae</taxon>
        <taxon>Campylobacter</taxon>
    </lineage>
</organism>
<protein>
    <submittedName>
        <fullName evidence="2">HTH domain protein</fullName>
    </submittedName>
</protein>
<dbReference type="InterPro" id="IPR036388">
    <property type="entry name" value="WH-like_DNA-bd_sf"/>
</dbReference>
<reference evidence="2 3" key="1">
    <citation type="submission" date="2009-07" db="EMBL/GenBank/DDBJ databases">
        <authorList>
            <person name="Madupu R."/>
            <person name="Sebastian Y."/>
            <person name="Durkin A.S."/>
            <person name="Torralba M."/>
            <person name="Methe B."/>
            <person name="Sutton G.G."/>
            <person name="Strausberg R.L."/>
            <person name="Nelson K.E."/>
        </authorList>
    </citation>
    <scope>NUCLEOTIDE SEQUENCE [LARGE SCALE GENOMIC DNA]</scope>
    <source>
        <strain evidence="2 3">RM3268</strain>
    </source>
</reference>
<gene>
    <name evidence="2" type="ORF">CAMGR0001_2836</name>
</gene>
<evidence type="ECO:0000313" key="3">
    <source>
        <dbReference type="Proteomes" id="UP000005709"/>
    </source>
</evidence>
<dbReference type="InterPro" id="IPR036390">
    <property type="entry name" value="WH_DNA-bd_sf"/>
</dbReference>
<dbReference type="EMBL" id="ACYG01000031">
    <property type="protein sequence ID" value="EEV16461.1"/>
    <property type="molecule type" value="Genomic_DNA"/>
</dbReference>
<dbReference type="SUPFAM" id="SSF46785">
    <property type="entry name" value="Winged helix' DNA-binding domain"/>
    <property type="match status" value="1"/>
</dbReference>
<proteinExistence type="predicted"/>
<evidence type="ECO:0000313" key="2">
    <source>
        <dbReference type="EMBL" id="EEV16461.1"/>
    </source>
</evidence>
<keyword evidence="3" id="KW-1185">Reference proteome</keyword>
<dbReference type="InterPro" id="IPR013196">
    <property type="entry name" value="HTH_11"/>
</dbReference>
<dbReference type="STRING" id="824.CGRAC_1693"/>
<sequence>MDPKDFLASHDIAPTALRVQIVQILSEKKCPVSYDELVEQTGANKTTIYRNIALLEEKNLIITSENNHKSFYELTDGAKAYFVCESCHKMEEISMPALSQKNVKSVLVRGLCEKCGG</sequence>
<accession>C8PL46</accession>
<dbReference type="Gene3D" id="1.10.10.10">
    <property type="entry name" value="Winged helix-like DNA-binding domain superfamily/Winged helix DNA-binding domain"/>
    <property type="match status" value="1"/>
</dbReference>